<dbReference type="SMART" id="SM00849">
    <property type="entry name" value="Lactamase_B"/>
    <property type="match status" value="1"/>
</dbReference>
<keyword evidence="3" id="KW-1185">Reference proteome</keyword>
<dbReference type="Gene3D" id="3.60.15.10">
    <property type="entry name" value="Ribonuclease Z/Hydroxyacylglutathione hydrolase-like"/>
    <property type="match status" value="1"/>
</dbReference>
<dbReference type="KEGG" id="apra:G3A50_04885"/>
<organism evidence="2 3">
    <name type="scientific">Ancylobacter pratisalsi</name>
    <dbReference type="NCBI Taxonomy" id="1745854"/>
    <lineage>
        <taxon>Bacteria</taxon>
        <taxon>Pseudomonadati</taxon>
        <taxon>Pseudomonadota</taxon>
        <taxon>Alphaproteobacteria</taxon>
        <taxon>Hyphomicrobiales</taxon>
        <taxon>Xanthobacteraceae</taxon>
        <taxon>Ancylobacter</taxon>
    </lineage>
</organism>
<gene>
    <name evidence="2" type="ORF">G3A50_04885</name>
</gene>
<protein>
    <submittedName>
        <fullName evidence="2">MBL fold metallo-hydrolase</fullName>
    </submittedName>
</protein>
<dbReference type="RefSeq" id="WP_163074213.1">
    <property type="nucleotide sequence ID" value="NZ_CP048630.1"/>
</dbReference>
<dbReference type="PANTHER" id="PTHR43717:SF1">
    <property type="entry name" value="ANAEROBIC NITRIC OXIDE REDUCTASE FLAVORUBREDOXIN"/>
    <property type="match status" value="1"/>
</dbReference>
<dbReference type="Proteomes" id="UP000464751">
    <property type="component" value="Chromosome"/>
</dbReference>
<evidence type="ECO:0000313" key="2">
    <source>
        <dbReference type="EMBL" id="QIB33115.1"/>
    </source>
</evidence>
<accession>A0A6P1YIZ7</accession>
<name>A0A6P1YIZ7_9HYPH</name>
<dbReference type="Pfam" id="PF00753">
    <property type="entry name" value="Lactamase_B"/>
    <property type="match status" value="1"/>
</dbReference>
<dbReference type="InterPro" id="IPR001279">
    <property type="entry name" value="Metallo-B-lactamas"/>
</dbReference>
<feature type="domain" description="Metallo-beta-lactamase" evidence="1">
    <location>
        <begin position="39"/>
        <end position="235"/>
    </location>
</feature>
<reference evidence="2 3" key="1">
    <citation type="submission" date="2020-02" db="EMBL/GenBank/DDBJ databases">
        <authorList>
            <person name="Li G."/>
        </authorList>
    </citation>
    <scope>NUCLEOTIDE SEQUENCE [LARGE SCALE GENOMIC DNA]</scope>
    <source>
        <strain evidence="2 3">DSM 102029</strain>
    </source>
</reference>
<dbReference type="GO" id="GO:0016787">
    <property type="term" value="F:hydrolase activity"/>
    <property type="evidence" value="ECO:0007669"/>
    <property type="project" value="UniProtKB-KW"/>
</dbReference>
<dbReference type="SUPFAM" id="SSF56281">
    <property type="entry name" value="Metallo-hydrolase/oxidoreductase"/>
    <property type="match status" value="1"/>
</dbReference>
<sequence>MIIGRQDRHHRLPRRVARDILWAGGCMELELDGELVHSHFGIYALRGTEKTMLIDTGHPIHAERIDAALDGFLGGRELDYIFVTHAELPHCGLLPKWMAKYPQARLVGDVRDYPLYYPEIADRILPMKVGESVDLGGRRIVLVPAIWCDLKDTLWAFDTADRMLFVADGFSITHHHKPGTCGLTTQEQPLPDVRMLKLLNELALQWVKYTDAERTYAALDELLAILAPRYIAPAHGALIDAPGIMLPIVKRAMAMSMPTALPQAS</sequence>
<proteinExistence type="predicted"/>
<dbReference type="PANTHER" id="PTHR43717">
    <property type="entry name" value="ANAEROBIC NITRIC OXIDE REDUCTASE FLAVORUBREDOXIN"/>
    <property type="match status" value="1"/>
</dbReference>
<dbReference type="EMBL" id="CP048630">
    <property type="protein sequence ID" value="QIB33115.1"/>
    <property type="molecule type" value="Genomic_DNA"/>
</dbReference>
<dbReference type="InterPro" id="IPR036866">
    <property type="entry name" value="RibonucZ/Hydroxyglut_hydro"/>
</dbReference>
<dbReference type="AlphaFoldDB" id="A0A6P1YIZ7"/>
<keyword evidence="2" id="KW-0378">Hydrolase</keyword>
<evidence type="ECO:0000259" key="1">
    <source>
        <dbReference type="SMART" id="SM00849"/>
    </source>
</evidence>
<evidence type="ECO:0000313" key="3">
    <source>
        <dbReference type="Proteomes" id="UP000464751"/>
    </source>
</evidence>